<feature type="compositionally biased region" description="Acidic residues" evidence="1">
    <location>
        <begin position="157"/>
        <end position="166"/>
    </location>
</feature>
<evidence type="ECO:0000256" key="1">
    <source>
        <dbReference type="SAM" id="MobiDB-lite"/>
    </source>
</evidence>
<organism evidence="2 3">
    <name type="scientific">Patiria miniata</name>
    <name type="common">Bat star</name>
    <name type="synonym">Asterina miniata</name>
    <dbReference type="NCBI Taxonomy" id="46514"/>
    <lineage>
        <taxon>Eukaryota</taxon>
        <taxon>Metazoa</taxon>
        <taxon>Echinodermata</taxon>
        <taxon>Eleutherozoa</taxon>
        <taxon>Asterozoa</taxon>
        <taxon>Asteroidea</taxon>
        <taxon>Valvatacea</taxon>
        <taxon>Valvatida</taxon>
        <taxon>Asterinidae</taxon>
        <taxon>Patiria</taxon>
    </lineage>
</organism>
<dbReference type="Proteomes" id="UP000887568">
    <property type="component" value="Unplaced"/>
</dbReference>
<dbReference type="GeneID" id="119743448"/>
<dbReference type="OMA" id="FSHGENV"/>
<name>A0A914BHM8_PATMI</name>
<sequence length="281" mass="31359">MSSNNKEKPESDKKKKSKSRLNIKIFGGGNSKKRDNEKKISEEFKSQDGSYKKTQPNDAGEQKPTKEVKEVEDVAKEQKPTKEVKEVEDVAKKQKPTKEVKEVEDVAKDETDSESDTSEEAVAVPPPTFRPGRRRRSLSACADIQDTRIKIKSKEEDVQEEEENDDQLSPLPCSPTRSCIRGRSATIGYSGEDVVSESRPRSVSFSPETVDPPPRNMKYRAWIEARSKPPPINVKHEKHKQKMNQLKKVNMSDYLASRKPASGAGIMASSTSAFGGGGMMM</sequence>
<feature type="region of interest" description="Disordered" evidence="1">
    <location>
        <begin position="191"/>
        <end position="216"/>
    </location>
</feature>
<feature type="compositionally biased region" description="Basic and acidic residues" evidence="1">
    <location>
        <begin position="145"/>
        <end position="156"/>
    </location>
</feature>
<dbReference type="OrthoDB" id="10071091at2759"/>
<feature type="region of interest" description="Disordered" evidence="1">
    <location>
        <begin position="1"/>
        <end position="179"/>
    </location>
</feature>
<feature type="compositionally biased region" description="Basic and acidic residues" evidence="1">
    <location>
        <begin position="60"/>
        <end position="110"/>
    </location>
</feature>
<dbReference type="AlphaFoldDB" id="A0A914BHM8"/>
<keyword evidence="3" id="KW-1185">Reference proteome</keyword>
<evidence type="ECO:0000313" key="2">
    <source>
        <dbReference type="EnsemblMetazoa" id="XP_038075778.1"/>
    </source>
</evidence>
<protein>
    <submittedName>
        <fullName evidence="2">Uncharacterized protein</fullName>
    </submittedName>
</protein>
<feature type="compositionally biased region" description="Polar residues" evidence="1">
    <location>
        <begin position="47"/>
        <end position="57"/>
    </location>
</feature>
<feature type="region of interest" description="Disordered" evidence="1">
    <location>
        <begin position="229"/>
        <end position="248"/>
    </location>
</feature>
<reference evidence="2" key="1">
    <citation type="submission" date="2022-11" db="UniProtKB">
        <authorList>
            <consortium name="EnsemblMetazoa"/>
        </authorList>
    </citation>
    <scope>IDENTIFICATION</scope>
</reference>
<accession>A0A914BHM8</accession>
<feature type="compositionally biased region" description="Basic and acidic residues" evidence="1">
    <location>
        <begin position="32"/>
        <end position="46"/>
    </location>
</feature>
<proteinExistence type="predicted"/>
<dbReference type="RefSeq" id="XP_038075778.1">
    <property type="nucleotide sequence ID" value="XM_038219850.1"/>
</dbReference>
<evidence type="ECO:0000313" key="3">
    <source>
        <dbReference type="Proteomes" id="UP000887568"/>
    </source>
</evidence>
<feature type="compositionally biased region" description="Basic and acidic residues" evidence="1">
    <location>
        <begin position="1"/>
        <end position="13"/>
    </location>
</feature>
<dbReference type="EnsemblMetazoa" id="XM_038219850.1">
    <property type="protein sequence ID" value="XP_038075778.1"/>
    <property type="gene ID" value="LOC119743448"/>
</dbReference>